<reference evidence="3 4" key="1">
    <citation type="submission" date="2020-08" db="EMBL/GenBank/DDBJ databases">
        <authorList>
            <person name="Koutsovoulos G."/>
            <person name="Danchin GJ E."/>
        </authorList>
    </citation>
    <scope>NUCLEOTIDE SEQUENCE [LARGE SCALE GENOMIC DNA]</scope>
</reference>
<dbReference type="PANTHER" id="PTHR12300">
    <property type="entry name" value="HVA22-LIKE PROTEINS"/>
    <property type="match status" value="1"/>
</dbReference>
<comment type="subcellular location">
    <subcellularLocation>
        <location evidence="1">Membrane</location>
        <topology evidence="1">Multi-pass membrane protein</topology>
    </subcellularLocation>
</comment>
<dbReference type="Pfam" id="PF03134">
    <property type="entry name" value="TB2_DP1_HVA22"/>
    <property type="match status" value="1"/>
</dbReference>
<comment type="similarity">
    <text evidence="1">Belongs to the DP1 family.</text>
</comment>
<evidence type="ECO:0000313" key="3">
    <source>
        <dbReference type="EMBL" id="CAD2131455.1"/>
    </source>
</evidence>
<dbReference type="PANTHER" id="PTHR12300:SF34">
    <property type="entry name" value="RECEPTOR EXPRESSION-ENHANCING PROTEIN"/>
    <property type="match status" value="1"/>
</dbReference>
<feature type="transmembrane region" description="Helical" evidence="1">
    <location>
        <begin position="156"/>
        <end position="172"/>
    </location>
</feature>
<proteinExistence type="inferred from homology"/>
<sequence length="203" mass="22743">MADPSQPPAADAPPPATARTFSVAPKRGARAVPSSSSGARLSVRETEVKSLTDVRPAVIKWLLGQDHLFNELEKISGLDREKLFYVFCGFFSVYMIAGPGCGVVCNLIGFGYPAYCSVKAIRTDTKDDDTQWLIYWTTFAAFSIVDFFAEAIYKWFPLYWLAKIIFLLYLALPQTQGAHNLYVQYVDPLFDKMNMIAKEQMKG</sequence>
<feature type="transmembrane region" description="Helical" evidence="1">
    <location>
        <begin position="83"/>
        <end position="112"/>
    </location>
</feature>
<protein>
    <recommendedName>
        <fullName evidence="1">Receptor expression-enhancing protein</fullName>
    </recommendedName>
</protein>
<name>A0A6V7TQX0_MELEN</name>
<comment type="caution">
    <text evidence="3">The sequence shown here is derived from an EMBL/GenBank/DDBJ whole genome shotgun (WGS) entry which is preliminary data.</text>
</comment>
<dbReference type="OrthoDB" id="5913021at2759"/>
<keyword evidence="1" id="KW-0812">Transmembrane</keyword>
<dbReference type="GO" id="GO:0016020">
    <property type="term" value="C:membrane"/>
    <property type="evidence" value="ECO:0007669"/>
    <property type="project" value="UniProtKB-SubCell"/>
</dbReference>
<dbReference type="AlphaFoldDB" id="A0A6V7TQX0"/>
<dbReference type="InterPro" id="IPR004345">
    <property type="entry name" value="TB2_DP1_HVA22"/>
</dbReference>
<keyword evidence="1" id="KW-1133">Transmembrane helix</keyword>
<organism evidence="3 4">
    <name type="scientific">Meloidogyne enterolobii</name>
    <name type="common">Root-knot nematode worm</name>
    <name type="synonym">Meloidogyne mayaguensis</name>
    <dbReference type="NCBI Taxonomy" id="390850"/>
    <lineage>
        <taxon>Eukaryota</taxon>
        <taxon>Metazoa</taxon>
        <taxon>Ecdysozoa</taxon>
        <taxon>Nematoda</taxon>
        <taxon>Chromadorea</taxon>
        <taxon>Rhabditida</taxon>
        <taxon>Tylenchina</taxon>
        <taxon>Tylenchomorpha</taxon>
        <taxon>Tylenchoidea</taxon>
        <taxon>Meloidogynidae</taxon>
        <taxon>Meloidogyninae</taxon>
        <taxon>Meloidogyne</taxon>
    </lineage>
</organism>
<evidence type="ECO:0000313" key="4">
    <source>
        <dbReference type="Proteomes" id="UP000580250"/>
    </source>
</evidence>
<evidence type="ECO:0000256" key="2">
    <source>
        <dbReference type="SAM" id="MobiDB-lite"/>
    </source>
</evidence>
<dbReference type="Proteomes" id="UP000580250">
    <property type="component" value="Unassembled WGS sequence"/>
</dbReference>
<evidence type="ECO:0000256" key="1">
    <source>
        <dbReference type="RuleBase" id="RU362006"/>
    </source>
</evidence>
<feature type="region of interest" description="Disordered" evidence="2">
    <location>
        <begin position="1"/>
        <end position="38"/>
    </location>
</feature>
<gene>
    <name evidence="3" type="ORF">MENT_LOCUS3341</name>
</gene>
<keyword evidence="1" id="KW-0472">Membrane</keyword>
<feature type="compositionally biased region" description="Pro residues" evidence="2">
    <location>
        <begin position="1"/>
        <end position="16"/>
    </location>
</feature>
<feature type="transmembrane region" description="Helical" evidence="1">
    <location>
        <begin position="132"/>
        <end position="149"/>
    </location>
</feature>
<accession>A0A6V7TQX0</accession>
<dbReference type="EMBL" id="CAJEWN010000010">
    <property type="protein sequence ID" value="CAD2131455.1"/>
    <property type="molecule type" value="Genomic_DNA"/>
</dbReference>